<dbReference type="RefSeq" id="WP_377758789.1">
    <property type="nucleotide sequence ID" value="NZ_JBHRXY010000001.1"/>
</dbReference>
<evidence type="ECO:0008006" key="3">
    <source>
        <dbReference type="Google" id="ProtNLM"/>
    </source>
</evidence>
<proteinExistence type="predicted"/>
<keyword evidence="2" id="KW-1185">Reference proteome</keyword>
<reference evidence="2" key="1">
    <citation type="journal article" date="2019" name="Int. J. Syst. Evol. Microbiol.">
        <title>The Global Catalogue of Microorganisms (GCM) 10K type strain sequencing project: providing services to taxonomists for standard genome sequencing and annotation.</title>
        <authorList>
            <consortium name="The Broad Institute Genomics Platform"/>
            <consortium name="The Broad Institute Genome Sequencing Center for Infectious Disease"/>
            <person name="Wu L."/>
            <person name="Ma J."/>
        </authorList>
    </citation>
    <scope>NUCLEOTIDE SEQUENCE [LARGE SCALE GENOMIC DNA]</scope>
    <source>
        <strain evidence="2">KCTC 42473</strain>
    </source>
</reference>
<accession>A0ABV7TZJ6</accession>
<evidence type="ECO:0000313" key="1">
    <source>
        <dbReference type="EMBL" id="MFC3628198.1"/>
    </source>
</evidence>
<comment type="caution">
    <text evidence="1">The sequence shown here is derived from an EMBL/GenBank/DDBJ whole genome shotgun (WGS) entry which is preliminary data.</text>
</comment>
<name>A0ABV7TZJ6_9RHOB</name>
<gene>
    <name evidence="1" type="ORF">ACFOM8_01925</name>
</gene>
<evidence type="ECO:0000313" key="2">
    <source>
        <dbReference type="Proteomes" id="UP001595539"/>
    </source>
</evidence>
<protein>
    <recommendedName>
        <fullName evidence="3">Tail assembly chaperone</fullName>
    </recommendedName>
</protein>
<dbReference type="EMBL" id="JBHRXY010000001">
    <property type="protein sequence ID" value="MFC3628198.1"/>
    <property type="molecule type" value="Genomic_DNA"/>
</dbReference>
<organism evidence="1 2">
    <name type="scientific">Paracoccus angustae</name>
    <dbReference type="NCBI Taxonomy" id="1671480"/>
    <lineage>
        <taxon>Bacteria</taxon>
        <taxon>Pseudomonadati</taxon>
        <taxon>Pseudomonadota</taxon>
        <taxon>Alphaproteobacteria</taxon>
        <taxon>Rhodobacterales</taxon>
        <taxon>Paracoccaceae</taxon>
        <taxon>Paracoccus</taxon>
    </lineage>
</organism>
<sequence length="141" mass="15522">MDIDALKKADADAADGEWVGDLPGLGDIRLRVRPLTHPRVLRAYGRFRRKVAADQMTVDKDGKAIPSPLTDEQEDQVDRDVMLAAVLTGWENVTSGKKPVEFTQERAAELLAVEVFEAGVRTAMYSVTEKQAAAQKALEKN</sequence>
<dbReference type="Proteomes" id="UP001595539">
    <property type="component" value="Unassembled WGS sequence"/>
</dbReference>